<dbReference type="SUPFAM" id="SSF51556">
    <property type="entry name" value="Metallo-dependent hydrolases"/>
    <property type="match status" value="1"/>
</dbReference>
<comment type="cofactor">
    <cofactor evidence="8">
        <name>Zn(2+)</name>
        <dbReference type="ChEBI" id="CHEBI:29105"/>
    </cofactor>
    <text evidence="8">Binds 1 zinc ion per subunit.</text>
</comment>
<dbReference type="Gene3D" id="2.30.40.10">
    <property type="entry name" value="Urease, subunit C, domain 1"/>
    <property type="match status" value="1"/>
</dbReference>
<evidence type="ECO:0000313" key="11">
    <source>
        <dbReference type="Proteomes" id="UP000589036"/>
    </source>
</evidence>
<organism evidence="10 11">
    <name type="scientific">Spinactinospora alkalitolerans</name>
    <dbReference type="NCBI Taxonomy" id="687207"/>
    <lineage>
        <taxon>Bacteria</taxon>
        <taxon>Bacillati</taxon>
        <taxon>Actinomycetota</taxon>
        <taxon>Actinomycetes</taxon>
        <taxon>Streptosporangiales</taxon>
        <taxon>Nocardiopsidaceae</taxon>
        <taxon>Spinactinospora</taxon>
    </lineage>
</organism>
<reference evidence="10 11" key="1">
    <citation type="submission" date="2020-07" db="EMBL/GenBank/DDBJ databases">
        <title>Sequencing the genomes of 1000 actinobacteria strains.</title>
        <authorList>
            <person name="Klenk H.-P."/>
        </authorList>
    </citation>
    <scope>NUCLEOTIDE SEQUENCE [LARGE SCALE GENOMIC DNA]</scope>
    <source>
        <strain evidence="10 11">CXB654</strain>
    </source>
</reference>
<keyword evidence="4 8" id="KW-0479">Metal-binding</keyword>
<dbReference type="Pfam" id="PF01979">
    <property type="entry name" value="Amidohydro_1"/>
    <property type="match status" value="1"/>
</dbReference>
<dbReference type="RefSeq" id="WP_179646296.1">
    <property type="nucleotide sequence ID" value="NZ_BAAAYY010000005.1"/>
</dbReference>
<comment type="pathway">
    <text evidence="1 8">Purine metabolism; guanine degradation; xanthine from guanine: step 1/1.</text>
</comment>
<dbReference type="EMBL" id="JACCCC010000001">
    <property type="protein sequence ID" value="NYE50889.1"/>
    <property type="molecule type" value="Genomic_DNA"/>
</dbReference>
<comment type="function">
    <text evidence="8">Catalyzes the hydrolytic deamination of guanine, producing xanthine and ammonia.</text>
</comment>
<dbReference type="UniPathway" id="UPA00603">
    <property type="reaction ID" value="UER00660"/>
</dbReference>
<gene>
    <name evidence="10" type="ORF">HDA32_006009</name>
</gene>
<comment type="caution">
    <text evidence="10">The sequence shown here is derived from an EMBL/GenBank/DDBJ whole genome shotgun (WGS) entry which is preliminary data.</text>
</comment>
<keyword evidence="5 8" id="KW-0378">Hydrolase</keyword>
<dbReference type="GO" id="GO:0008270">
    <property type="term" value="F:zinc ion binding"/>
    <property type="evidence" value="ECO:0007669"/>
    <property type="project" value="UniProtKB-UniRule"/>
</dbReference>
<dbReference type="CDD" id="cd01303">
    <property type="entry name" value="GDEase"/>
    <property type="match status" value="1"/>
</dbReference>
<dbReference type="Proteomes" id="UP000589036">
    <property type="component" value="Unassembled WGS sequence"/>
</dbReference>
<dbReference type="InterPro" id="IPR011059">
    <property type="entry name" value="Metal-dep_hydrolase_composite"/>
</dbReference>
<dbReference type="InterPro" id="IPR006680">
    <property type="entry name" value="Amidohydro-rel"/>
</dbReference>
<dbReference type="Gene3D" id="3.20.20.140">
    <property type="entry name" value="Metal-dependent hydrolases"/>
    <property type="match status" value="1"/>
</dbReference>
<dbReference type="PANTHER" id="PTHR11271:SF6">
    <property type="entry name" value="GUANINE DEAMINASE"/>
    <property type="match status" value="1"/>
</dbReference>
<dbReference type="EC" id="3.5.4.3" evidence="3 7"/>
<dbReference type="InterPro" id="IPR014311">
    <property type="entry name" value="Guanine_deaminase"/>
</dbReference>
<name>A0A852U3X0_9ACTN</name>
<evidence type="ECO:0000259" key="9">
    <source>
        <dbReference type="Pfam" id="PF01979"/>
    </source>
</evidence>
<evidence type="ECO:0000256" key="7">
    <source>
        <dbReference type="NCBIfam" id="TIGR02967"/>
    </source>
</evidence>
<evidence type="ECO:0000256" key="4">
    <source>
        <dbReference type="ARBA" id="ARBA00022723"/>
    </source>
</evidence>
<comment type="catalytic activity">
    <reaction evidence="8">
        <text>guanine + H2O + H(+) = xanthine + NH4(+)</text>
        <dbReference type="Rhea" id="RHEA:14665"/>
        <dbReference type="ChEBI" id="CHEBI:15377"/>
        <dbReference type="ChEBI" id="CHEBI:15378"/>
        <dbReference type="ChEBI" id="CHEBI:16235"/>
        <dbReference type="ChEBI" id="CHEBI:17712"/>
        <dbReference type="ChEBI" id="CHEBI:28938"/>
        <dbReference type="EC" id="3.5.4.3"/>
    </reaction>
</comment>
<dbReference type="PANTHER" id="PTHR11271">
    <property type="entry name" value="GUANINE DEAMINASE"/>
    <property type="match status" value="1"/>
</dbReference>
<dbReference type="InterPro" id="IPR032466">
    <property type="entry name" value="Metal_Hydrolase"/>
</dbReference>
<evidence type="ECO:0000256" key="2">
    <source>
        <dbReference type="ARBA" id="ARBA00006745"/>
    </source>
</evidence>
<dbReference type="FunFam" id="3.20.20.140:FF:000022">
    <property type="entry name" value="Guanine deaminase"/>
    <property type="match status" value="1"/>
</dbReference>
<keyword evidence="6 8" id="KW-0862">Zinc</keyword>
<dbReference type="GO" id="GO:0006147">
    <property type="term" value="P:guanine catabolic process"/>
    <property type="evidence" value="ECO:0007669"/>
    <property type="project" value="UniProtKB-UniRule"/>
</dbReference>
<dbReference type="AlphaFoldDB" id="A0A852U3X0"/>
<evidence type="ECO:0000256" key="8">
    <source>
        <dbReference type="RuleBase" id="RU366009"/>
    </source>
</evidence>
<evidence type="ECO:0000256" key="1">
    <source>
        <dbReference type="ARBA" id="ARBA00004984"/>
    </source>
</evidence>
<dbReference type="InterPro" id="IPR051607">
    <property type="entry name" value="Metallo-dep_hydrolases"/>
</dbReference>
<evidence type="ECO:0000256" key="6">
    <source>
        <dbReference type="ARBA" id="ARBA00022833"/>
    </source>
</evidence>
<dbReference type="NCBIfam" id="TIGR02967">
    <property type="entry name" value="guan_deamin"/>
    <property type="match status" value="1"/>
</dbReference>
<dbReference type="GO" id="GO:0005829">
    <property type="term" value="C:cytosol"/>
    <property type="evidence" value="ECO:0007669"/>
    <property type="project" value="TreeGrafter"/>
</dbReference>
<evidence type="ECO:0000313" key="10">
    <source>
        <dbReference type="EMBL" id="NYE50889.1"/>
    </source>
</evidence>
<comment type="similarity">
    <text evidence="2 8">Belongs to the metallo-dependent hydrolases superfamily. ATZ/TRZ family.</text>
</comment>
<protein>
    <recommendedName>
        <fullName evidence="3 7">Guanine deaminase</fullName>
        <shortName evidence="8">Guanase</shortName>
        <ecNumber evidence="3 7">3.5.4.3</ecNumber>
    </recommendedName>
    <alternativeName>
        <fullName evidence="8">Guanine aminohydrolase</fullName>
    </alternativeName>
</protein>
<proteinExistence type="inferred from homology"/>
<keyword evidence="11" id="KW-1185">Reference proteome</keyword>
<evidence type="ECO:0000256" key="5">
    <source>
        <dbReference type="ARBA" id="ARBA00022801"/>
    </source>
</evidence>
<dbReference type="NCBIfam" id="NF006679">
    <property type="entry name" value="PRK09228.1"/>
    <property type="match status" value="1"/>
</dbReference>
<feature type="domain" description="Amidohydrolase-related" evidence="9">
    <location>
        <begin position="77"/>
        <end position="439"/>
    </location>
</feature>
<evidence type="ECO:0000256" key="3">
    <source>
        <dbReference type="ARBA" id="ARBA00012781"/>
    </source>
</evidence>
<dbReference type="GO" id="GO:0008892">
    <property type="term" value="F:guanine deaminase activity"/>
    <property type="evidence" value="ECO:0007669"/>
    <property type="project" value="UniProtKB-UniRule"/>
</dbReference>
<accession>A0A852U3X0</accession>
<dbReference type="SUPFAM" id="SSF51338">
    <property type="entry name" value="Composite domain of metallo-dependent hydrolases"/>
    <property type="match status" value="2"/>
</dbReference>
<sequence length="447" mass="49057">MTGTSGDARAATTAVRGELIYFRDDPFLVGPEAAFVHEPDGLLICSDGLIHAVGPYSETRDRLPDGVEPAHYPGCLISAGFIDTHVHYVQTEIIGAFGEQLIDWLNEFTFVAEQRFDDPEYCGKVAEVFCDALLRNGTTSALTFCATYPLSVDCLFAETERRGMRMIAGKVLMDRNAPEDLLDTPQRAYERSKGLIEKWHGRGRAMYAITPRFAPTSTPEQLAAAGTLWKEHPGTYVHSHVSENTDEIAWVKELFPERKGYLDVYDHHGLLGPRAMYAHGVHLTEDEFARCHETGTALSHCPTSNLFLGSGLFSLSSAKDPGRPVYVGLGTDIGAGTSFSMLVTMNEAYKVAALGGYPVPALRAFYLATLGGARALGLDDRIGTLAPGREADFVVLDPRATPLMEFRTQRAESIEETMFVLSIMGDDRAVRATYVAGRLAHERQRGR</sequence>